<evidence type="ECO:0000256" key="1">
    <source>
        <dbReference type="SAM" id="MobiDB-lite"/>
    </source>
</evidence>
<dbReference type="AlphaFoldDB" id="A0A9P6XTW2"/>
<sequence>MKDAMAIDSQGGMGIPGALNVTTLDTETRERLGLTGTPPRNGLPRVRRDTGRPMQGLHEIVVFTLESRCLINQTSSS</sequence>
<name>A0A9P6XTW2_9FUNG</name>
<gene>
    <name evidence="2" type="ORF">G6F50_016495</name>
</gene>
<accession>A0A9P6XTW2</accession>
<comment type="caution">
    <text evidence="2">The sequence shown here is derived from an EMBL/GenBank/DDBJ whole genome shotgun (WGS) entry which is preliminary data.</text>
</comment>
<reference evidence="2 3" key="1">
    <citation type="journal article" date="2020" name="Microb. Genom.">
        <title>Genetic diversity of clinical and environmental Mucorales isolates obtained from an investigation of mucormycosis cases among solid organ transplant recipients.</title>
        <authorList>
            <person name="Nguyen M.H."/>
            <person name="Kaul D."/>
            <person name="Muto C."/>
            <person name="Cheng S.J."/>
            <person name="Richter R.A."/>
            <person name="Bruno V.M."/>
            <person name="Liu G."/>
            <person name="Beyhan S."/>
            <person name="Sundermann A.J."/>
            <person name="Mounaud S."/>
            <person name="Pasculle A.W."/>
            <person name="Nierman W.C."/>
            <person name="Driscoll E."/>
            <person name="Cumbie R."/>
            <person name="Clancy C.J."/>
            <person name="Dupont C.L."/>
        </authorList>
    </citation>
    <scope>NUCLEOTIDE SEQUENCE [LARGE SCALE GENOMIC DNA]</scope>
    <source>
        <strain evidence="2 3">GL24</strain>
    </source>
</reference>
<evidence type="ECO:0000313" key="3">
    <source>
        <dbReference type="Proteomes" id="UP000740926"/>
    </source>
</evidence>
<organism evidence="2 3">
    <name type="scientific">Rhizopus delemar</name>
    <dbReference type="NCBI Taxonomy" id="936053"/>
    <lineage>
        <taxon>Eukaryota</taxon>
        <taxon>Fungi</taxon>
        <taxon>Fungi incertae sedis</taxon>
        <taxon>Mucoromycota</taxon>
        <taxon>Mucoromycotina</taxon>
        <taxon>Mucoromycetes</taxon>
        <taxon>Mucorales</taxon>
        <taxon>Mucorineae</taxon>
        <taxon>Rhizopodaceae</taxon>
        <taxon>Rhizopus</taxon>
    </lineage>
</organism>
<keyword evidence="3" id="KW-1185">Reference proteome</keyword>
<dbReference type="Proteomes" id="UP000740926">
    <property type="component" value="Unassembled WGS sequence"/>
</dbReference>
<proteinExistence type="predicted"/>
<evidence type="ECO:0000313" key="2">
    <source>
        <dbReference type="EMBL" id="KAG1531814.1"/>
    </source>
</evidence>
<feature type="region of interest" description="Disordered" evidence="1">
    <location>
        <begin position="29"/>
        <end position="52"/>
    </location>
</feature>
<dbReference type="EMBL" id="JAANIU010010464">
    <property type="protein sequence ID" value="KAG1531814.1"/>
    <property type="molecule type" value="Genomic_DNA"/>
</dbReference>
<protein>
    <submittedName>
        <fullName evidence="2">Uncharacterized protein</fullName>
    </submittedName>
</protein>